<evidence type="ECO:0000256" key="8">
    <source>
        <dbReference type="ARBA" id="ARBA00023012"/>
    </source>
</evidence>
<dbReference type="InterPro" id="IPR003594">
    <property type="entry name" value="HATPase_dom"/>
</dbReference>
<comment type="caution">
    <text evidence="11">The sequence shown here is derived from an EMBL/GenBank/DDBJ whole genome shotgun (WGS) entry which is preliminary data.</text>
</comment>
<dbReference type="InterPro" id="IPR005467">
    <property type="entry name" value="His_kinase_dom"/>
</dbReference>
<evidence type="ECO:0000256" key="7">
    <source>
        <dbReference type="ARBA" id="ARBA00022840"/>
    </source>
</evidence>
<protein>
    <recommendedName>
        <fullName evidence="2">histidine kinase</fullName>
        <ecNumber evidence="2">2.7.13.3</ecNumber>
    </recommendedName>
</protein>
<keyword evidence="4" id="KW-0808">Transferase</keyword>
<keyword evidence="9" id="KW-0472">Membrane</keyword>
<dbReference type="EC" id="2.7.13.3" evidence="2"/>
<gene>
    <name evidence="11" type="ORF">ACFQWB_06195</name>
</gene>
<dbReference type="InterPro" id="IPR004358">
    <property type="entry name" value="Sig_transdc_His_kin-like_C"/>
</dbReference>
<keyword evidence="5" id="KW-0547">Nucleotide-binding</keyword>
<dbReference type="Proteomes" id="UP001596528">
    <property type="component" value="Unassembled WGS sequence"/>
</dbReference>
<dbReference type="CDD" id="cd00075">
    <property type="entry name" value="HATPase"/>
    <property type="match status" value="1"/>
</dbReference>
<dbReference type="SUPFAM" id="SSF47384">
    <property type="entry name" value="Homodimeric domain of signal transducing histidine kinase"/>
    <property type="match status" value="1"/>
</dbReference>
<keyword evidence="6 11" id="KW-0418">Kinase</keyword>
<dbReference type="PRINTS" id="PR00344">
    <property type="entry name" value="BCTRLSENSOR"/>
</dbReference>
<dbReference type="Gene3D" id="1.10.287.130">
    <property type="match status" value="1"/>
</dbReference>
<dbReference type="PROSITE" id="PS50109">
    <property type="entry name" value="HIS_KIN"/>
    <property type="match status" value="1"/>
</dbReference>
<dbReference type="EMBL" id="JBHTGQ010000014">
    <property type="protein sequence ID" value="MFC7749536.1"/>
    <property type="molecule type" value="Genomic_DNA"/>
</dbReference>
<keyword evidence="9" id="KW-0812">Transmembrane</keyword>
<dbReference type="GO" id="GO:0016301">
    <property type="term" value="F:kinase activity"/>
    <property type="evidence" value="ECO:0007669"/>
    <property type="project" value="UniProtKB-KW"/>
</dbReference>
<evidence type="ECO:0000313" key="12">
    <source>
        <dbReference type="Proteomes" id="UP001596528"/>
    </source>
</evidence>
<evidence type="ECO:0000259" key="10">
    <source>
        <dbReference type="PROSITE" id="PS50109"/>
    </source>
</evidence>
<dbReference type="InterPro" id="IPR003661">
    <property type="entry name" value="HisK_dim/P_dom"/>
</dbReference>
<evidence type="ECO:0000256" key="5">
    <source>
        <dbReference type="ARBA" id="ARBA00022741"/>
    </source>
</evidence>
<dbReference type="Pfam" id="PF00512">
    <property type="entry name" value="HisKA"/>
    <property type="match status" value="1"/>
</dbReference>
<dbReference type="InterPro" id="IPR036097">
    <property type="entry name" value="HisK_dim/P_sf"/>
</dbReference>
<evidence type="ECO:0000256" key="4">
    <source>
        <dbReference type="ARBA" id="ARBA00022679"/>
    </source>
</evidence>
<keyword evidence="3" id="KW-0597">Phosphoprotein</keyword>
<keyword evidence="8" id="KW-0902">Two-component regulatory system</keyword>
<sequence length="446" mass="47757">MSGDTVRAEDRSGRPWLMGRLAGIACGMLAALVAGACALGAGMWLQHRAAERESERLGLLWNSYASAQYRLAGSWQPVGQAMAADWERFRQLGTSSLAIWEADGATPVLAYGETGGPAAGRALPVIVDGRIVGYTSAEIGGRPDRAVFLFPAAAVLATGGLWAFASARWRKAAAKPLRAIARKAAELAAEPGRGETAGSGADPGDALEALDRLALRIHRLETVRSTMVADIAHELRTPLAVMRAQLEQALLAGTALPPDKLASLHDETYRMSKLVRDMQELSLAESGRLRLEKRWCRMAELLGGVVDALGLEAEERGIAVKLDAPQELMAYADPVRLQQIVVNLVGNAIRHARSAVNVSAALSGRDRIRVTVSDDGFGIEEEELPRVFERFYRGSGPRQGRKEGGLGLGLAIAKEYAVAHGGRLEAASRWGEGAVFTLELPVMKQD</sequence>
<feature type="transmembrane region" description="Helical" evidence="9">
    <location>
        <begin position="21"/>
        <end position="45"/>
    </location>
</feature>
<evidence type="ECO:0000256" key="6">
    <source>
        <dbReference type="ARBA" id="ARBA00022777"/>
    </source>
</evidence>
<keyword evidence="9" id="KW-1133">Transmembrane helix</keyword>
<evidence type="ECO:0000256" key="1">
    <source>
        <dbReference type="ARBA" id="ARBA00000085"/>
    </source>
</evidence>
<feature type="domain" description="Histidine kinase" evidence="10">
    <location>
        <begin position="230"/>
        <end position="444"/>
    </location>
</feature>
<comment type="catalytic activity">
    <reaction evidence="1">
        <text>ATP + protein L-histidine = ADP + protein N-phospho-L-histidine.</text>
        <dbReference type="EC" id="2.7.13.3"/>
    </reaction>
</comment>
<dbReference type="Gene3D" id="3.30.565.10">
    <property type="entry name" value="Histidine kinase-like ATPase, C-terminal domain"/>
    <property type="match status" value="1"/>
</dbReference>
<keyword evidence="12" id="KW-1185">Reference proteome</keyword>
<evidence type="ECO:0000256" key="9">
    <source>
        <dbReference type="SAM" id="Phobius"/>
    </source>
</evidence>
<organism evidence="11 12">
    <name type="scientific">Paenibacillus thermoaerophilus</name>
    <dbReference type="NCBI Taxonomy" id="1215385"/>
    <lineage>
        <taxon>Bacteria</taxon>
        <taxon>Bacillati</taxon>
        <taxon>Bacillota</taxon>
        <taxon>Bacilli</taxon>
        <taxon>Bacillales</taxon>
        <taxon>Paenibacillaceae</taxon>
        <taxon>Paenibacillus</taxon>
    </lineage>
</organism>
<evidence type="ECO:0000256" key="3">
    <source>
        <dbReference type="ARBA" id="ARBA00022553"/>
    </source>
</evidence>
<proteinExistence type="predicted"/>
<dbReference type="PANTHER" id="PTHR43047">
    <property type="entry name" value="TWO-COMPONENT HISTIDINE PROTEIN KINASE"/>
    <property type="match status" value="1"/>
</dbReference>
<dbReference type="RefSeq" id="WP_138788402.1">
    <property type="nucleotide sequence ID" value="NZ_JBHTGQ010000014.1"/>
</dbReference>
<dbReference type="SUPFAM" id="SSF55874">
    <property type="entry name" value="ATPase domain of HSP90 chaperone/DNA topoisomerase II/histidine kinase"/>
    <property type="match status" value="1"/>
</dbReference>
<dbReference type="CDD" id="cd00082">
    <property type="entry name" value="HisKA"/>
    <property type="match status" value="1"/>
</dbReference>
<dbReference type="SMART" id="SM00388">
    <property type="entry name" value="HisKA"/>
    <property type="match status" value="1"/>
</dbReference>
<dbReference type="SMART" id="SM00387">
    <property type="entry name" value="HATPase_c"/>
    <property type="match status" value="1"/>
</dbReference>
<name>A0ABW2V057_9BACL</name>
<evidence type="ECO:0000256" key="2">
    <source>
        <dbReference type="ARBA" id="ARBA00012438"/>
    </source>
</evidence>
<evidence type="ECO:0000313" key="11">
    <source>
        <dbReference type="EMBL" id="MFC7749536.1"/>
    </source>
</evidence>
<reference evidence="12" key="1">
    <citation type="journal article" date="2019" name="Int. J. Syst. Evol. Microbiol.">
        <title>The Global Catalogue of Microorganisms (GCM) 10K type strain sequencing project: providing services to taxonomists for standard genome sequencing and annotation.</title>
        <authorList>
            <consortium name="The Broad Institute Genomics Platform"/>
            <consortium name="The Broad Institute Genome Sequencing Center for Infectious Disease"/>
            <person name="Wu L."/>
            <person name="Ma J."/>
        </authorList>
    </citation>
    <scope>NUCLEOTIDE SEQUENCE [LARGE SCALE GENOMIC DNA]</scope>
    <source>
        <strain evidence="12">JCM 18657</strain>
    </source>
</reference>
<dbReference type="InterPro" id="IPR036890">
    <property type="entry name" value="HATPase_C_sf"/>
</dbReference>
<dbReference type="PANTHER" id="PTHR43047:SF72">
    <property type="entry name" value="OSMOSENSING HISTIDINE PROTEIN KINASE SLN1"/>
    <property type="match status" value="1"/>
</dbReference>
<keyword evidence="7" id="KW-0067">ATP-binding</keyword>
<accession>A0ABW2V057</accession>
<dbReference type="Pfam" id="PF02518">
    <property type="entry name" value="HATPase_c"/>
    <property type="match status" value="1"/>
</dbReference>